<sequence length="649" mass="71509">MTKLAQIEVSPAASAAEEINAYMAEQEKKSLLRFLTCGSVDDGKSTLIGRLLYDTKLIFEDQLAALTKDSRKHGTNGEDIDFALLVDGLEAEREQGITIDVAYRFFSTPKRKFIVADTPGHEQYTRNMATGASTADLAIVLVDARQGILRQTRRHSFIASLLGIRNIILAVNKIDLVDYSQDIFDKIVADYQEFASKLGFNTIQAIPLSARFGDNVIGPSANLPWYKGPALLQHLENVPLESADEARPFRFPVQFVNRPNLDFRGFSGTIASGSVAPGDEVVVAKSGKSSRVKRIVTWDGDLKSAGEGEAVTIVLDDEIEVSRGNMLVAPDARPDVADQFAANVVWFAEHALIPGRSYILRTETDQVTATITDLKYRIDINSFAQEAAKSLDLNEVGVVNISTQEPIAFDAYKSNRSTGSFILIDRLTNATVGAGMIDFALRRASNVHWQALDVDKASRAAQKDQKPAVVWFTGLSGSGKSTIANLVEKRLSSLGKHTYILDGDNVRHGLNRDLGFTEEDRVENIRRVGEVAKLMADAGLIVLVSFISPFASERRMVRELLDNGEFLEVFVDTPFEECAKRDPKGLYAKALRGEIKNFTGVDSPYEAPENPELHLKTVGRTTEELASEVEKLLVDHGIIFNYDQSSWSI</sequence>
<organism evidence="1 2">
    <name type="scientific">Phyllobacterium zundukense</name>
    <dbReference type="NCBI Taxonomy" id="1867719"/>
    <lineage>
        <taxon>Bacteria</taxon>
        <taxon>Pseudomonadati</taxon>
        <taxon>Pseudomonadota</taxon>
        <taxon>Alphaproteobacteria</taxon>
        <taxon>Hyphomicrobiales</taxon>
        <taxon>Phyllobacteriaceae</taxon>
        <taxon>Phyllobacterium</taxon>
    </lineage>
</organism>
<protein>
    <submittedName>
        <fullName evidence="1">Sulfate adenylyltransferase subunit CysN</fullName>
        <ecNumber evidence="1">2.7.7.4</ecNumber>
    </submittedName>
</protein>
<dbReference type="EC" id="2.7.7.4" evidence="1"/>
<name>A0ACD4D4Z4_9HYPH</name>
<evidence type="ECO:0000313" key="1">
    <source>
        <dbReference type="EMBL" id="UXN60839.1"/>
    </source>
</evidence>
<evidence type="ECO:0000313" key="2">
    <source>
        <dbReference type="Proteomes" id="UP001061991"/>
    </source>
</evidence>
<gene>
    <name evidence="1" type="primary">cysN</name>
    <name evidence="1" type="ORF">N8E88_31005</name>
</gene>
<keyword evidence="1" id="KW-0808">Transferase</keyword>
<keyword evidence="2" id="KW-1185">Reference proteome</keyword>
<proteinExistence type="predicted"/>
<accession>A0ACD4D4Z4</accession>
<dbReference type="EMBL" id="CP104973">
    <property type="protein sequence ID" value="UXN60839.1"/>
    <property type="molecule type" value="Genomic_DNA"/>
</dbReference>
<dbReference type="Proteomes" id="UP001061991">
    <property type="component" value="Chromosome"/>
</dbReference>
<keyword evidence="1" id="KW-0548">Nucleotidyltransferase</keyword>
<reference evidence="1" key="1">
    <citation type="submission" date="2022-09" db="EMBL/GenBank/DDBJ databases">
        <title>Interaction between co-microsymbionts with complementary sets of symbiotic genes in legume-rhizobium systems.</title>
        <authorList>
            <person name="Safronova V."/>
            <person name="Sazanova A."/>
            <person name="Afonin A."/>
            <person name="Chirak E."/>
        </authorList>
    </citation>
    <scope>NUCLEOTIDE SEQUENCE</scope>
    <source>
        <strain evidence="1">A18/3m</strain>
    </source>
</reference>